<organism evidence="9 10">
    <name type="scientific">Dictyobacter kobayashii</name>
    <dbReference type="NCBI Taxonomy" id="2014872"/>
    <lineage>
        <taxon>Bacteria</taxon>
        <taxon>Bacillati</taxon>
        <taxon>Chloroflexota</taxon>
        <taxon>Ktedonobacteria</taxon>
        <taxon>Ktedonobacterales</taxon>
        <taxon>Dictyobacteraceae</taxon>
        <taxon>Dictyobacter</taxon>
    </lineage>
</organism>
<gene>
    <name evidence="9" type="ORF">KDK_45260</name>
</gene>
<feature type="transmembrane region" description="Helical" evidence="7">
    <location>
        <begin position="539"/>
        <end position="558"/>
    </location>
</feature>
<keyword evidence="5" id="KW-0067">ATP-binding</keyword>
<protein>
    <recommendedName>
        <fullName evidence="1">non-specific serine/threonine protein kinase</fullName>
        <ecNumber evidence="1">2.7.11.1</ecNumber>
    </recommendedName>
</protein>
<evidence type="ECO:0000256" key="7">
    <source>
        <dbReference type="SAM" id="Phobius"/>
    </source>
</evidence>
<dbReference type="SMART" id="SM00220">
    <property type="entry name" value="S_TKc"/>
    <property type="match status" value="1"/>
</dbReference>
<feature type="compositionally biased region" description="Low complexity" evidence="6">
    <location>
        <begin position="313"/>
        <end position="326"/>
    </location>
</feature>
<dbReference type="EMBL" id="BIFS01000001">
    <property type="protein sequence ID" value="GCE20726.1"/>
    <property type="molecule type" value="Genomic_DNA"/>
</dbReference>
<reference evidence="10" key="1">
    <citation type="submission" date="2018-12" db="EMBL/GenBank/DDBJ databases">
        <title>Tengunoibacter tsumagoiensis gen. nov., sp. nov., Dictyobacter kobayashii sp. nov., D. alpinus sp. nov., and D. joshuensis sp. nov. and description of Dictyobacteraceae fam. nov. within the order Ktedonobacterales isolated from Tengu-no-mugimeshi.</title>
        <authorList>
            <person name="Wang C.M."/>
            <person name="Zheng Y."/>
            <person name="Sakai Y."/>
            <person name="Toyoda A."/>
            <person name="Minakuchi Y."/>
            <person name="Abe K."/>
            <person name="Yokota A."/>
            <person name="Yabe S."/>
        </authorList>
    </citation>
    <scope>NUCLEOTIDE SEQUENCE [LARGE SCALE GENOMIC DNA]</scope>
    <source>
        <strain evidence="10">Uno11</strain>
    </source>
</reference>
<dbReference type="PROSITE" id="PS00108">
    <property type="entry name" value="PROTEIN_KINASE_ST"/>
    <property type="match status" value="1"/>
</dbReference>
<dbReference type="Proteomes" id="UP000287188">
    <property type="component" value="Unassembled WGS sequence"/>
</dbReference>
<feature type="transmembrane region" description="Helical" evidence="7">
    <location>
        <begin position="422"/>
        <end position="442"/>
    </location>
</feature>
<feature type="compositionally biased region" description="Low complexity" evidence="6">
    <location>
        <begin position="356"/>
        <end position="381"/>
    </location>
</feature>
<keyword evidence="7" id="KW-0812">Transmembrane</keyword>
<dbReference type="InterPro" id="IPR011009">
    <property type="entry name" value="Kinase-like_dom_sf"/>
</dbReference>
<feature type="compositionally biased region" description="Polar residues" evidence="6">
    <location>
        <begin position="196"/>
        <end position="271"/>
    </location>
</feature>
<keyword evidence="2" id="KW-0808">Transferase</keyword>
<feature type="transmembrane region" description="Helical" evidence="7">
    <location>
        <begin position="570"/>
        <end position="590"/>
    </location>
</feature>
<dbReference type="RefSeq" id="WP_161977555.1">
    <property type="nucleotide sequence ID" value="NZ_BIFS01000001.1"/>
</dbReference>
<feature type="transmembrane region" description="Helical" evidence="7">
    <location>
        <begin position="505"/>
        <end position="527"/>
    </location>
</feature>
<keyword evidence="7" id="KW-1133">Transmembrane helix</keyword>
<name>A0A402ANN5_9CHLR</name>
<dbReference type="InterPro" id="IPR008271">
    <property type="entry name" value="Ser/Thr_kinase_AS"/>
</dbReference>
<dbReference type="PANTHER" id="PTHR43671:SF13">
    <property type="entry name" value="SERINE_THREONINE-PROTEIN KINASE NEK2"/>
    <property type="match status" value="1"/>
</dbReference>
<dbReference type="SUPFAM" id="SSF56112">
    <property type="entry name" value="Protein kinase-like (PK-like)"/>
    <property type="match status" value="1"/>
</dbReference>
<evidence type="ECO:0000256" key="5">
    <source>
        <dbReference type="ARBA" id="ARBA00022840"/>
    </source>
</evidence>
<dbReference type="PANTHER" id="PTHR43671">
    <property type="entry name" value="SERINE/THREONINE-PROTEIN KINASE NEK"/>
    <property type="match status" value="1"/>
</dbReference>
<evidence type="ECO:0000256" key="3">
    <source>
        <dbReference type="ARBA" id="ARBA00022741"/>
    </source>
</evidence>
<evidence type="ECO:0000313" key="10">
    <source>
        <dbReference type="Proteomes" id="UP000287188"/>
    </source>
</evidence>
<dbReference type="InterPro" id="IPR000719">
    <property type="entry name" value="Prot_kinase_dom"/>
</dbReference>
<feature type="domain" description="Protein kinase" evidence="8">
    <location>
        <begin position="1"/>
        <end position="149"/>
    </location>
</feature>
<accession>A0A402ANN5</accession>
<dbReference type="AlphaFoldDB" id="A0A402ANN5"/>
<comment type="caution">
    <text evidence="9">The sequence shown here is derived from an EMBL/GenBank/DDBJ whole genome shotgun (WGS) entry which is preliminary data.</text>
</comment>
<evidence type="ECO:0000256" key="1">
    <source>
        <dbReference type="ARBA" id="ARBA00012513"/>
    </source>
</evidence>
<keyword evidence="10" id="KW-1185">Reference proteome</keyword>
<evidence type="ECO:0000256" key="2">
    <source>
        <dbReference type="ARBA" id="ARBA00022679"/>
    </source>
</evidence>
<evidence type="ECO:0000256" key="4">
    <source>
        <dbReference type="ARBA" id="ARBA00022777"/>
    </source>
</evidence>
<evidence type="ECO:0000313" key="9">
    <source>
        <dbReference type="EMBL" id="GCE20726.1"/>
    </source>
</evidence>
<dbReference type="InterPro" id="IPR050660">
    <property type="entry name" value="NEK_Ser/Thr_kinase"/>
</dbReference>
<feature type="compositionally biased region" description="Polar residues" evidence="6">
    <location>
        <begin position="166"/>
        <end position="189"/>
    </location>
</feature>
<evidence type="ECO:0000259" key="8">
    <source>
        <dbReference type="PROSITE" id="PS50011"/>
    </source>
</evidence>
<sequence>MADALQYAHDEHIIHRDIKPENMLVGRRGEILLSDFGIALVAQSSRYQGTQDVIGTVAYMSPEQIQGKPRPASDQYSLAIVVYEWLTGDRPFHGSFTEMCTQHMFAAPPPIREKLAQVSPEVERVVMQALDKDPKKRFENVKSFAGALAQAGQSNQTELMANTGTSNTYSTVAMPTGSNIPPQTPNNTAFPPAPHTVQQSQPFNPLTSSPSNNTYGTRQMGTQQNSQPAPTGRENTTGQAANQGQAPTMHSSTTMAQTNNMQRGNNPNSAYPQQQQQGPGAGGGQSGPAKMILPGQAPQSGPNNGPRPPFPANPQQYAQQQQQQQYPRPPQQQYPNMQRPPQSYPGYNNGRPEAPYQGQQGYPQPQNRQNQFEQQQSMSRQPSYNNRTDRDYDEPAARSTPRTHQEMPRESMEDWLGPLNAWKWPILATIVGIILFCVLHSFMPEIYNRNIPVLLVLPLFFGAAFGPIVGILVGAGGAMVADFMYRGNDSLTTTLFHNANFGPQYHAWWFPLAFYGVAGLITGLTMLRRRKFPSIGSSIRASLLAVIALAAIVGFILYNAKELRLFPELGLIVLINIAISLIILVVYSIMGRLIDPA</sequence>
<keyword evidence="4" id="KW-0418">Kinase</keyword>
<feature type="transmembrane region" description="Helical" evidence="7">
    <location>
        <begin position="454"/>
        <end position="485"/>
    </location>
</feature>
<dbReference type="GO" id="GO:0004674">
    <property type="term" value="F:protein serine/threonine kinase activity"/>
    <property type="evidence" value="ECO:0007669"/>
    <property type="project" value="UniProtKB-EC"/>
</dbReference>
<dbReference type="Gene3D" id="1.10.510.10">
    <property type="entry name" value="Transferase(Phosphotransferase) domain 1"/>
    <property type="match status" value="1"/>
</dbReference>
<feature type="compositionally biased region" description="Basic and acidic residues" evidence="6">
    <location>
        <begin position="387"/>
        <end position="396"/>
    </location>
</feature>
<dbReference type="EC" id="2.7.11.1" evidence="1"/>
<dbReference type="PROSITE" id="PS50011">
    <property type="entry name" value="PROTEIN_KINASE_DOM"/>
    <property type="match status" value="1"/>
</dbReference>
<dbReference type="CDD" id="cd14014">
    <property type="entry name" value="STKc_PknB_like"/>
    <property type="match status" value="1"/>
</dbReference>
<dbReference type="GO" id="GO:0005524">
    <property type="term" value="F:ATP binding"/>
    <property type="evidence" value="ECO:0007669"/>
    <property type="project" value="UniProtKB-KW"/>
</dbReference>
<proteinExistence type="predicted"/>
<dbReference type="Pfam" id="PF00069">
    <property type="entry name" value="Pkinase"/>
    <property type="match status" value="1"/>
</dbReference>
<keyword evidence="7" id="KW-0472">Membrane</keyword>
<keyword evidence="3" id="KW-0547">Nucleotide-binding</keyword>
<feature type="region of interest" description="Disordered" evidence="6">
    <location>
        <begin position="166"/>
        <end position="410"/>
    </location>
</feature>
<evidence type="ECO:0000256" key="6">
    <source>
        <dbReference type="SAM" id="MobiDB-lite"/>
    </source>
</evidence>